<keyword evidence="3" id="KW-1185">Reference proteome</keyword>
<dbReference type="EMBL" id="CAWUPB010000950">
    <property type="protein sequence ID" value="CAK7334161.1"/>
    <property type="molecule type" value="Genomic_DNA"/>
</dbReference>
<organism evidence="2 3">
    <name type="scientific">Dovyalis caffra</name>
    <dbReference type="NCBI Taxonomy" id="77055"/>
    <lineage>
        <taxon>Eukaryota</taxon>
        <taxon>Viridiplantae</taxon>
        <taxon>Streptophyta</taxon>
        <taxon>Embryophyta</taxon>
        <taxon>Tracheophyta</taxon>
        <taxon>Spermatophyta</taxon>
        <taxon>Magnoliopsida</taxon>
        <taxon>eudicotyledons</taxon>
        <taxon>Gunneridae</taxon>
        <taxon>Pentapetalae</taxon>
        <taxon>rosids</taxon>
        <taxon>fabids</taxon>
        <taxon>Malpighiales</taxon>
        <taxon>Salicaceae</taxon>
        <taxon>Flacourtieae</taxon>
        <taxon>Dovyalis</taxon>
    </lineage>
</organism>
<feature type="chain" id="PRO_5043483230" description="TraB domain-containing protein" evidence="1">
    <location>
        <begin position="23"/>
        <end position="372"/>
    </location>
</feature>
<reference evidence="2 3" key="1">
    <citation type="submission" date="2024-01" db="EMBL/GenBank/DDBJ databases">
        <authorList>
            <person name="Waweru B."/>
        </authorList>
    </citation>
    <scope>NUCLEOTIDE SEQUENCE [LARGE SCALE GENOMIC DNA]</scope>
</reference>
<dbReference type="PANTHER" id="PTHR21530:SF7">
    <property type="entry name" value="TRAB DOMAIN-CONTAINING PROTEIN"/>
    <property type="match status" value="1"/>
</dbReference>
<dbReference type="PANTHER" id="PTHR21530">
    <property type="entry name" value="PHEROMONE SHUTDOWN PROTEIN"/>
    <property type="match status" value="1"/>
</dbReference>
<evidence type="ECO:0000256" key="1">
    <source>
        <dbReference type="SAM" id="SignalP"/>
    </source>
</evidence>
<dbReference type="InterPro" id="IPR046345">
    <property type="entry name" value="TraB_PrgY-like"/>
</dbReference>
<evidence type="ECO:0000313" key="2">
    <source>
        <dbReference type="EMBL" id="CAK7334161.1"/>
    </source>
</evidence>
<dbReference type="AlphaFoldDB" id="A0AAV1RHF3"/>
<protein>
    <recommendedName>
        <fullName evidence="4">TraB domain-containing protein</fullName>
    </recommendedName>
</protein>
<dbReference type="CDD" id="cd14726">
    <property type="entry name" value="TraB_PrgY-like"/>
    <property type="match status" value="1"/>
</dbReference>
<comment type="caution">
    <text evidence="2">The sequence shown here is derived from an EMBL/GenBank/DDBJ whole genome shotgun (WGS) entry which is preliminary data.</text>
</comment>
<keyword evidence="1" id="KW-0732">Signal</keyword>
<gene>
    <name evidence="2" type="ORF">DCAF_LOCUS9777</name>
</gene>
<evidence type="ECO:0008006" key="4">
    <source>
        <dbReference type="Google" id="ProtNLM"/>
    </source>
</evidence>
<dbReference type="Proteomes" id="UP001314170">
    <property type="component" value="Unassembled WGS sequence"/>
</dbReference>
<dbReference type="Pfam" id="PF01963">
    <property type="entry name" value="TraB_PrgY_gumN"/>
    <property type="match status" value="2"/>
</dbReference>
<sequence>MKTRVLMRLTRLLLSQLSSTQSHRFFSTTTTTLSPLRHHQTTVIFTRSIYSPPKSRQIRTFATTSESIADAVNELREDDNKNDVASKGKELPHDFYRNIVALTCESKAEGGKCVVYLVGTAHVSKESCWEVQAVIRHVKPQVVFLELCASRVALLTARTLKIPTIKEMIDKWKKTHDSLGIFLGWWYAKIGDMLGIVPGSEFRVALEEARKCDAKVVLGDRPVQLKDLDDAGTLTRAIQRISEQYPSVMETLVHERDQYMSSILLRIAKEHTSVIAVVGKGHLQGIQKYWEQPVETYMLTSSSFPLLQLKDLLTLPPQKPSFPALKVLAAAVAIVENDLLELPPQKSALSAPKVLAIAGVAIGLCIYLSCKE</sequence>
<evidence type="ECO:0000313" key="3">
    <source>
        <dbReference type="Proteomes" id="UP001314170"/>
    </source>
</evidence>
<dbReference type="InterPro" id="IPR002816">
    <property type="entry name" value="TraB/PrgY/GumN_fam"/>
</dbReference>
<accession>A0AAV1RHF3</accession>
<name>A0AAV1RHF3_9ROSI</name>
<proteinExistence type="predicted"/>
<feature type="signal peptide" evidence="1">
    <location>
        <begin position="1"/>
        <end position="22"/>
    </location>
</feature>
<dbReference type="GO" id="GO:0005741">
    <property type="term" value="C:mitochondrial outer membrane"/>
    <property type="evidence" value="ECO:0007669"/>
    <property type="project" value="TreeGrafter"/>
</dbReference>